<dbReference type="AlphaFoldDB" id="A0A0J0YRN3"/>
<dbReference type="PANTHER" id="PTHR22916">
    <property type="entry name" value="GLYCOSYLTRANSFERASE"/>
    <property type="match status" value="1"/>
</dbReference>
<dbReference type="Pfam" id="PF00535">
    <property type="entry name" value="Glycos_transf_2"/>
    <property type="match status" value="1"/>
</dbReference>
<protein>
    <recommendedName>
        <fullName evidence="1">Glycosyltransferase 2-like domain-containing protein</fullName>
    </recommendedName>
</protein>
<name>A0A0J0YRN3_9NEIS</name>
<feature type="domain" description="Glycosyltransferase 2-like" evidence="1">
    <location>
        <begin position="1"/>
        <end position="122"/>
    </location>
</feature>
<sequence length="241" mass="28607">MDDGSTDGTLRLLEHYAENNANLKVLSQENAYCAVARQNAIAYAKGKYLVCLDSDDKLDPSYIEKCVAVAESNNDVAIVYSNAVLFDNENKPWYLPEFDTVGFLLKNCIYVTALIRKSVFDKVGGFDTSLTMYEDWDLFISIIKNNGKVFKINEYLFFYRKRKNKTSVSNSISKENESNNLLKIYNKHYEFYIKNGIYFQELMWSGFEKREKLKKYYNRFYRKIFYKWFRPKKYRQNSYMK</sequence>
<dbReference type="Gene3D" id="3.90.550.10">
    <property type="entry name" value="Spore Coat Polysaccharide Biosynthesis Protein SpsA, Chain A"/>
    <property type="match status" value="1"/>
</dbReference>
<evidence type="ECO:0000313" key="3">
    <source>
        <dbReference type="Proteomes" id="UP000036027"/>
    </source>
</evidence>
<proteinExistence type="predicted"/>
<comment type="caution">
    <text evidence="2">The sequence shown here is derived from an EMBL/GenBank/DDBJ whole genome shotgun (WGS) entry which is preliminary data.</text>
</comment>
<gene>
    <name evidence="2" type="ORF">PL75_06410</name>
</gene>
<evidence type="ECO:0000313" key="2">
    <source>
        <dbReference type="EMBL" id="KLT72789.1"/>
    </source>
</evidence>
<organism evidence="2 3">
    <name type="scientific">Neisseria arctica</name>
    <dbReference type="NCBI Taxonomy" id="1470200"/>
    <lineage>
        <taxon>Bacteria</taxon>
        <taxon>Pseudomonadati</taxon>
        <taxon>Pseudomonadota</taxon>
        <taxon>Betaproteobacteria</taxon>
        <taxon>Neisseriales</taxon>
        <taxon>Neisseriaceae</taxon>
        <taxon>Neisseria</taxon>
    </lineage>
</organism>
<accession>A0A0J0YRN3</accession>
<dbReference type="GO" id="GO:0016758">
    <property type="term" value="F:hexosyltransferase activity"/>
    <property type="evidence" value="ECO:0007669"/>
    <property type="project" value="UniProtKB-ARBA"/>
</dbReference>
<dbReference type="STRING" id="1470200.PL75_06410"/>
<evidence type="ECO:0000259" key="1">
    <source>
        <dbReference type="Pfam" id="PF00535"/>
    </source>
</evidence>
<dbReference type="PATRIC" id="fig|1470200.3.peg.2499"/>
<dbReference type="EMBL" id="JTDO01000009">
    <property type="protein sequence ID" value="KLT72789.1"/>
    <property type="molecule type" value="Genomic_DNA"/>
</dbReference>
<dbReference type="SUPFAM" id="SSF53448">
    <property type="entry name" value="Nucleotide-diphospho-sugar transferases"/>
    <property type="match status" value="1"/>
</dbReference>
<dbReference type="Proteomes" id="UP000036027">
    <property type="component" value="Unassembled WGS sequence"/>
</dbReference>
<dbReference type="InterPro" id="IPR001173">
    <property type="entry name" value="Glyco_trans_2-like"/>
</dbReference>
<keyword evidence="3" id="KW-1185">Reference proteome</keyword>
<reference evidence="2 3" key="1">
    <citation type="submission" date="2014-11" db="EMBL/GenBank/DDBJ databases">
        <title>Genome of a novel goose pathogen.</title>
        <authorList>
            <person name="Hansen C.M."/>
            <person name="Hueffer K."/>
            <person name="Choi S.C."/>
        </authorList>
    </citation>
    <scope>NUCLEOTIDE SEQUENCE [LARGE SCALE GENOMIC DNA]</scope>
    <source>
        <strain evidence="2 3">KH1503</strain>
    </source>
</reference>
<dbReference type="InterPro" id="IPR029044">
    <property type="entry name" value="Nucleotide-diphossugar_trans"/>
</dbReference>
<dbReference type="PANTHER" id="PTHR22916:SF3">
    <property type="entry name" value="UDP-GLCNAC:BETAGAL BETA-1,3-N-ACETYLGLUCOSAMINYLTRANSFERASE-LIKE PROTEIN 1"/>
    <property type="match status" value="1"/>
</dbReference>